<dbReference type="SMART" id="SM01026">
    <property type="entry name" value="Beach"/>
    <property type="match status" value="1"/>
</dbReference>
<dbReference type="PROSITE" id="PS50197">
    <property type="entry name" value="BEACH"/>
    <property type="match status" value="1"/>
</dbReference>
<dbReference type="InterPro" id="IPR011993">
    <property type="entry name" value="PH-like_dom_sf"/>
</dbReference>
<dbReference type="SUPFAM" id="SSF81837">
    <property type="entry name" value="BEACH domain"/>
    <property type="match status" value="1"/>
</dbReference>
<dbReference type="Gene3D" id="1.10.1540.10">
    <property type="entry name" value="BEACH domain"/>
    <property type="match status" value="1"/>
</dbReference>
<name>A2D9Z3_TRIV3</name>
<dbReference type="InParanoid" id="A2D9Z3"/>
<dbReference type="PROSITE" id="PS51783">
    <property type="entry name" value="PH_BEACH"/>
    <property type="match status" value="1"/>
</dbReference>
<feature type="domain" description="BEACH" evidence="1">
    <location>
        <begin position="1760"/>
        <end position="2052"/>
    </location>
</feature>
<dbReference type="Proteomes" id="UP000001542">
    <property type="component" value="Unassembled WGS sequence"/>
</dbReference>
<dbReference type="Gene3D" id="2.30.29.30">
    <property type="entry name" value="Pleckstrin-homology domain (PH domain)/Phosphotyrosine-binding domain (PTB)"/>
    <property type="match status" value="1"/>
</dbReference>
<dbReference type="InterPro" id="IPR036372">
    <property type="entry name" value="BEACH_dom_sf"/>
</dbReference>
<dbReference type="SMR" id="A2D9Z3"/>
<dbReference type="eggNOG" id="KOG1787">
    <property type="taxonomic scope" value="Eukaryota"/>
</dbReference>
<gene>
    <name evidence="3" type="ORF">TVAG_475690</name>
</gene>
<reference evidence="3" key="1">
    <citation type="submission" date="2006-10" db="EMBL/GenBank/DDBJ databases">
        <authorList>
            <person name="Amadeo P."/>
            <person name="Zhao Q."/>
            <person name="Wortman J."/>
            <person name="Fraser-Liggett C."/>
            <person name="Carlton J."/>
        </authorList>
    </citation>
    <scope>NUCLEOTIDE SEQUENCE</scope>
    <source>
        <strain evidence="3">G3</strain>
    </source>
</reference>
<evidence type="ECO:0000313" key="3">
    <source>
        <dbReference type="EMBL" id="EAY22641.1"/>
    </source>
</evidence>
<accession>A2D9Z3</accession>
<evidence type="ECO:0000313" key="4">
    <source>
        <dbReference type="Proteomes" id="UP000001542"/>
    </source>
</evidence>
<dbReference type="KEGG" id="tva:5468197"/>
<dbReference type="InterPro" id="IPR050865">
    <property type="entry name" value="BEACH_Domain"/>
</dbReference>
<dbReference type="PANTHER" id="PTHR13743:SF161">
    <property type="entry name" value="BEIGE_BEACH DOMAIN CONTAINING PROTEIN"/>
    <property type="match status" value="1"/>
</dbReference>
<dbReference type="InterPro" id="IPR000409">
    <property type="entry name" value="BEACH_dom"/>
</dbReference>
<organism evidence="3 4">
    <name type="scientific">Trichomonas vaginalis (strain ATCC PRA-98 / G3)</name>
    <dbReference type="NCBI Taxonomy" id="412133"/>
    <lineage>
        <taxon>Eukaryota</taxon>
        <taxon>Metamonada</taxon>
        <taxon>Parabasalia</taxon>
        <taxon>Trichomonadida</taxon>
        <taxon>Trichomonadidae</taxon>
        <taxon>Trichomonas</taxon>
    </lineage>
</organism>
<dbReference type="Pfam" id="PF02138">
    <property type="entry name" value="Beach"/>
    <property type="match status" value="1"/>
</dbReference>
<dbReference type="InterPro" id="IPR036322">
    <property type="entry name" value="WD40_repeat_dom_sf"/>
</dbReference>
<dbReference type="SUPFAM" id="SSF50978">
    <property type="entry name" value="WD40 repeat-like"/>
    <property type="match status" value="1"/>
</dbReference>
<keyword evidence="4" id="KW-1185">Reference proteome</keyword>
<sequence length="2399" mass="278917">MQKITDFYFISSDFDGEFFSIFKFIPEHIQKNITSPELHRMLSNMLDIYSTSIKVSIIDFIVLEILPGLAEFHPQSIEFFLRVYPLFPESKILREIMVKFAVIISASMTKAGLVNPFDINVKLPQSCTLPPLYSQSTNPQKSTFKKEFNFENYKPNHIDSQIIQVDDLYKSQFSPIAEQLTKMFNISPTNVFDEAAKALFTQVVEPSPFVYDFTGFLLSLFLKTKKFPNNFFNSFIFSDRLTPSINNFEIVHSIRYIILDNYFKQLGARCSDFMKVFEPFPSSFQDVISCLIKIIPTSLTFLHPIAEPLLEVIFKFSVSMVNMAAFDDLAAQCNLFRTNVFLMFHIFISEYDFLTILSENTHLSETICQFLMEDNCRKFIFDEITRILSWKSIKLKDNKLLAAFETRLKVIVMIIKDQHELQQIFNFISSSVRTILQAHPQLTRDFHKIFTIMIESISDLSTNDDHCIENMLDLLLSFNISSIKYGVDVSISDREEMHFSNWILSAYQNHPPPELYLHLMKCLAHDTKLDISKPFEFVNPKVISIMLNSFKYTSLLPEIVQIITKKCDESGYNCNICNKYEIDLAIVSFIEKTRIDPTIPIKEEQPEDATVKNIDPRSVLQLFKLFETISIRTSSYVSALRYISLFSPIANAYLPSYYECALETLENMISSANQQAETAYPFTKYSKISFINLPELLYKSGFKAVLWFLPMRENSAQPVKILTADNSSGQIISFKVDSQHIIITFQSEDKTIEQIEKINFEINKWNLLSVQIQSTPHNSPKNYQVKVSVNNQTEKTVTFPYFPLTKDGLMAWIFADDVDCPDYYLGPFGICLPTADLTNYYKDGPRQFKKNNGIFIIYANPFLINNYLTLDDFAHVKYNSFIVHTIQNLPDIIASHGNVQVLVPLLAQCDMQDQKGKIIEKSFMRSMKIICSVLTLHQNAQIKFENCFSILSFFIQQFPQHQSKELYDLFVDLLDFLHEKSLIESLIKIILTNHNIWFKSDPRLAEYVTEKWSDHIATYHGREIGRVRRFWWFTALLIRYCYRVKEKISLERSEFDVELVRKNIYNTLIKIAKDSWLETKDFEIIAHQILTVKDDEIRKSLLQFTYDLLSKTKNVYKDKEQLIEPLLIIRVLLLKNNIDISILVFMILSEMSISSKVTVFNYYEIIMREIEDEFVPNEELFLKLAELCQTKVPSLLNIVCWMAMQFDKPEFYEILLNFKPSNQYYMHNFNWAVWPVILIHTIKDNKKRLKFMDFLINCTPDGWSTVMYTIVSVSLALDYNMRLLQQIMIKSLANNIDKYPDQQENFEQFVIEYLFFYIQEYRKNQSDDLNYLSPCIQKLFSRSAYVSRNEVKLDGKRKSQSKIIIKRLSQILDSLPNLTTRAVINQPTKNYHLKTVSYQELDNNLNDILTNSIIKTDVNMVFDNDGIWTDYELCQEIFPKIKKYGAIFKILLYRYQIRVGIVKIEQKNQIESLYRVTWNEVNTFFENMNSKNKEYCEVVREFIQTLGDDQERIKEQDQEISPVKLLSKQFPVLLDQLIKRFDEEDSNDVMSQKTLWAKLWHKMTTERAPWFNSIPKQDRIAYFKRDNILCQGIPAKFKRNYHYDVHSLASAMRDSGNKTTAENVVKEAEIAKKFGLKEKAVLLTIQTDENEKDESSESNSLNVYPYHYDCILVTCAHTTLASFNYNNTEFCIQRTGKGIHILPFKEVESIFWRTVFHKRTAIEIFMKNGESYFVNFPEINSINILKDLKNKIPTALVQTTDFPAFFASSGLTQKWINREISNFEYLLAINKYAGRSFNHLSQYPILPWILTDYESNTIDLNDKKIYRDMGKPIGAMNESRLEENRQKMKELEENSPGVGDLFSKPYLYSNGPMAPQTIFVYLIRTEPFCKLHIEHQGEKFDNPDRQFRSVEKVFKLVMNEMNFYSELIPEFFYQPDFLRNYNHFDLGKSEGKDISEVDLPNWANKSPFHFIYTMRKALESEYVSEKLHKWIDLMFGKKQKSLESNNLFLWALYADAWEVSKNDPSMQVYIEQETTHCGQIPQQLFTDFHKPRNKPASHGRMFSFQPTPQQTSSYTVPLFQQNDDSHTIVAGQVIECQNGQFTFAIISKDGTVYITNVTTREIYEDKSKRSPLNAISSDKKYSFDTTKIAACGKSLFVVGTTNREIFEICADAKVNKYAVSPSDILCIASSKKYLITGDIEGVATVYDIPSKSVYCSIDMFRAGITSIAISEEYHMFVCGMSDGCIIICSLNTKSFVRVINLKDCFPGVPDSEIIPRRIVITEGWGFITVFFGGEKERKVCLFTNSGNDEPINSSIKMNKHMTPETSAIAIKDEKGIDYIIQSYGKSILFFEAAELKQNNLIYGEAPDKINNLYYSYQHSFIVAITSSGFHFVPFGSKDL</sequence>
<dbReference type="Gene3D" id="2.130.10.10">
    <property type="entry name" value="YVTN repeat-like/Quinoprotein amine dehydrogenase"/>
    <property type="match status" value="1"/>
</dbReference>
<dbReference type="PANTHER" id="PTHR13743">
    <property type="entry name" value="BEIGE/BEACH-RELATED"/>
    <property type="match status" value="1"/>
</dbReference>
<dbReference type="SUPFAM" id="SSF50729">
    <property type="entry name" value="PH domain-like"/>
    <property type="match status" value="1"/>
</dbReference>
<dbReference type="EMBL" id="DS113182">
    <property type="protein sequence ID" value="EAY22641.1"/>
    <property type="molecule type" value="Genomic_DNA"/>
</dbReference>
<dbReference type="InterPro" id="IPR023362">
    <property type="entry name" value="PH-BEACH_dom"/>
</dbReference>
<reference evidence="3" key="2">
    <citation type="journal article" date="2007" name="Science">
        <title>Draft genome sequence of the sexually transmitted pathogen Trichomonas vaginalis.</title>
        <authorList>
            <person name="Carlton J.M."/>
            <person name="Hirt R.P."/>
            <person name="Silva J.C."/>
            <person name="Delcher A.L."/>
            <person name="Schatz M."/>
            <person name="Zhao Q."/>
            <person name="Wortman J.R."/>
            <person name="Bidwell S.L."/>
            <person name="Alsmark U.C.M."/>
            <person name="Besteiro S."/>
            <person name="Sicheritz-Ponten T."/>
            <person name="Noel C.J."/>
            <person name="Dacks J.B."/>
            <person name="Foster P.G."/>
            <person name="Simillion C."/>
            <person name="Van de Peer Y."/>
            <person name="Miranda-Saavedra D."/>
            <person name="Barton G.J."/>
            <person name="Westrop G.D."/>
            <person name="Mueller S."/>
            <person name="Dessi D."/>
            <person name="Fiori P.L."/>
            <person name="Ren Q."/>
            <person name="Paulsen I."/>
            <person name="Zhang H."/>
            <person name="Bastida-Corcuera F.D."/>
            <person name="Simoes-Barbosa A."/>
            <person name="Brown M.T."/>
            <person name="Hayes R.D."/>
            <person name="Mukherjee M."/>
            <person name="Okumura C.Y."/>
            <person name="Schneider R."/>
            <person name="Smith A.J."/>
            <person name="Vanacova S."/>
            <person name="Villalvazo M."/>
            <person name="Haas B.J."/>
            <person name="Pertea M."/>
            <person name="Feldblyum T.V."/>
            <person name="Utterback T.R."/>
            <person name="Shu C.L."/>
            <person name="Osoegawa K."/>
            <person name="de Jong P.J."/>
            <person name="Hrdy I."/>
            <person name="Horvathova L."/>
            <person name="Zubacova Z."/>
            <person name="Dolezal P."/>
            <person name="Malik S.B."/>
            <person name="Logsdon J.M. Jr."/>
            <person name="Henze K."/>
            <person name="Gupta A."/>
            <person name="Wang C.C."/>
            <person name="Dunne R.L."/>
            <person name="Upcroft J.A."/>
            <person name="Upcroft P."/>
            <person name="White O."/>
            <person name="Salzberg S.L."/>
            <person name="Tang P."/>
            <person name="Chiu C.-H."/>
            <person name="Lee Y.-S."/>
            <person name="Embley T.M."/>
            <person name="Coombs G.H."/>
            <person name="Mottram J.C."/>
            <person name="Tachezy J."/>
            <person name="Fraser-Liggett C.M."/>
            <person name="Johnson P.J."/>
        </authorList>
    </citation>
    <scope>NUCLEOTIDE SEQUENCE [LARGE SCALE GENOMIC DNA]</scope>
    <source>
        <strain evidence="3">G3</strain>
    </source>
</reference>
<proteinExistence type="predicted"/>
<evidence type="ECO:0000259" key="2">
    <source>
        <dbReference type="PROSITE" id="PS51783"/>
    </source>
</evidence>
<dbReference type="VEuPathDB" id="TrichDB:TVAGG3_0265660"/>
<dbReference type="RefSeq" id="XP_001583627.1">
    <property type="nucleotide sequence ID" value="XM_001583577.1"/>
</dbReference>
<feature type="domain" description="BEACH-type PH" evidence="2">
    <location>
        <begin position="1648"/>
        <end position="1753"/>
    </location>
</feature>
<dbReference type="CDD" id="cd06071">
    <property type="entry name" value="Beach"/>
    <property type="match status" value="1"/>
</dbReference>
<evidence type="ECO:0000259" key="1">
    <source>
        <dbReference type="PROSITE" id="PS50197"/>
    </source>
</evidence>
<dbReference type="InterPro" id="IPR015943">
    <property type="entry name" value="WD40/YVTN_repeat-like_dom_sf"/>
</dbReference>
<protein>
    <submittedName>
        <fullName evidence="3">Beige/BEACH domain containing protein</fullName>
    </submittedName>
</protein>
<dbReference type="VEuPathDB" id="TrichDB:TVAG_475690"/>